<dbReference type="OrthoDB" id="9813735at2"/>
<comment type="caution">
    <text evidence="1">The sequence shown here is derived from an EMBL/GenBank/DDBJ whole genome shotgun (WGS) entry which is preliminary data.</text>
</comment>
<evidence type="ECO:0000313" key="2">
    <source>
        <dbReference type="Proteomes" id="UP000256779"/>
    </source>
</evidence>
<gene>
    <name evidence="1" type="ORF">C7460_1109</name>
</gene>
<evidence type="ECO:0000313" key="1">
    <source>
        <dbReference type="EMBL" id="RED98339.1"/>
    </source>
</evidence>
<dbReference type="SUPFAM" id="SSF49344">
    <property type="entry name" value="CBD9-like"/>
    <property type="match status" value="1"/>
</dbReference>
<dbReference type="RefSeq" id="WP_147302925.1">
    <property type="nucleotide sequence ID" value="NZ_QREG01000010.1"/>
</dbReference>
<proteinExistence type="predicted"/>
<dbReference type="Gene3D" id="3.20.20.80">
    <property type="entry name" value="Glycosidases"/>
    <property type="match status" value="1"/>
</dbReference>
<dbReference type="Gene3D" id="2.60.40.1190">
    <property type="match status" value="1"/>
</dbReference>
<dbReference type="AlphaFoldDB" id="A0A3D9L290"/>
<organism evidence="1 2">
    <name type="scientific">Marinoscillum furvescens DSM 4134</name>
    <dbReference type="NCBI Taxonomy" id="1122208"/>
    <lineage>
        <taxon>Bacteria</taxon>
        <taxon>Pseudomonadati</taxon>
        <taxon>Bacteroidota</taxon>
        <taxon>Cytophagia</taxon>
        <taxon>Cytophagales</taxon>
        <taxon>Reichenbachiellaceae</taxon>
        <taxon>Marinoscillum</taxon>
    </lineage>
</organism>
<dbReference type="Proteomes" id="UP000256779">
    <property type="component" value="Unassembled WGS sequence"/>
</dbReference>
<sequence>MTLSNLSIQCAVILLCNSCITHQNQPVSESSTTGSPMFSTHHWVATDALGRTLPSYEDVGQKKEDKFVGVFYYIWHGYHGNKIYDITQILKQPESDRHWGPKGKFHFWGEPEYGYYRSDDPWVIRKDLQMLSNADVDFIFFDVTNNRTYLKTVKLLCEISTEMRQQGISTPEICFLSNTKSGRVMNELYDEFYSKGLHEDLWFRWDGKPLVLGHPEDTVLRPEVKDFFTIKYSWAWTKTKEEPNHWQWLDKYPQDYGWKEDPNVPEQITVSVAHHPGNPLGKSYQNGKQPLVNDDYNTDFTDMGLQFQEQWDRALEVDPQVVMVTQWNEWLAQRFDHRAGKTEFAGKPISEHVPMFVDVFTKEFNRDIAPMKGGYTDNYYYQLISNIRRYKGITPPPNEYSNAPIKIDGQFSDWADVLPVYQDPVNDITHRDHAGYDPSLRLTNTTGRNDIIESRVSYDEQALYAYAKTSNVLTSSKDPNWMLLFLDTDKNKSTGWEGYDFLINQSVDENTSSIQKWTENGWSTIGETKLSYSGSELELSIPLAKLELEAKPSFYFHWSDNPQQLTDIDAFFLDGDSAPDRRFDFDY</sequence>
<accession>A0A3D9L290</accession>
<dbReference type="EMBL" id="QREG01000010">
    <property type="protein sequence ID" value="RED98339.1"/>
    <property type="molecule type" value="Genomic_DNA"/>
</dbReference>
<reference evidence="1 2" key="1">
    <citation type="submission" date="2018-07" db="EMBL/GenBank/DDBJ databases">
        <title>Genomic Encyclopedia of Type Strains, Phase IV (KMG-IV): sequencing the most valuable type-strain genomes for metagenomic binning, comparative biology and taxonomic classification.</title>
        <authorList>
            <person name="Goeker M."/>
        </authorList>
    </citation>
    <scope>NUCLEOTIDE SEQUENCE [LARGE SCALE GENOMIC DNA]</scope>
    <source>
        <strain evidence="1 2">DSM 4134</strain>
    </source>
</reference>
<name>A0A3D9L290_MARFU</name>
<keyword evidence="2" id="KW-1185">Reference proteome</keyword>
<protein>
    <submittedName>
        <fullName evidence="1">Uncharacterized protein</fullName>
    </submittedName>
</protein>